<keyword evidence="6 7" id="KW-0472">Membrane</keyword>
<feature type="transmembrane region" description="Helical" evidence="7">
    <location>
        <begin position="6"/>
        <end position="28"/>
    </location>
</feature>
<dbReference type="AlphaFoldDB" id="A0A917C6Y2"/>
<evidence type="ECO:0000256" key="3">
    <source>
        <dbReference type="ARBA" id="ARBA00022475"/>
    </source>
</evidence>
<keyword evidence="4 7" id="KW-0812">Transmembrane</keyword>
<name>A0A917C6Y2_9PROT</name>
<protein>
    <recommendedName>
        <fullName evidence="7">UPF0056 membrane protein</fullName>
    </recommendedName>
</protein>
<dbReference type="GO" id="GO:0005886">
    <property type="term" value="C:plasma membrane"/>
    <property type="evidence" value="ECO:0007669"/>
    <property type="project" value="UniProtKB-SubCell"/>
</dbReference>
<dbReference type="NCBIfam" id="TIGR00427">
    <property type="entry name" value="NAAT family transporter"/>
    <property type="match status" value="1"/>
</dbReference>
<feature type="transmembrane region" description="Helical" evidence="7">
    <location>
        <begin position="71"/>
        <end position="90"/>
    </location>
</feature>
<dbReference type="PANTHER" id="PTHR33508">
    <property type="entry name" value="UPF0056 MEMBRANE PROTEIN YHCE"/>
    <property type="match status" value="1"/>
</dbReference>
<evidence type="ECO:0000256" key="5">
    <source>
        <dbReference type="ARBA" id="ARBA00022989"/>
    </source>
</evidence>
<dbReference type="RefSeq" id="WP_188666685.1">
    <property type="nucleotide sequence ID" value="NZ_BMHV01000029.1"/>
</dbReference>
<organism evidence="8 9">
    <name type="scientific">Terasakiella brassicae</name>
    <dbReference type="NCBI Taxonomy" id="1634917"/>
    <lineage>
        <taxon>Bacteria</taxon>
        <taxon>Pseudomonadati</taxon>
        <taxon>Pseudomonadota</taxon>
        <taxon>Alphaproteobacteria</taxon>
        <taxon>Rhodospirillales</taxon>
        <taxon>Terasakiellaceae</taxon>
        <taxon>Terasakiella</taxon>
    </lineage>
</organism>
<comment type="subcellular location">
    <subcellularLocation>
        <location evidence="1 7">Cell membrane</location>
        <topology evidence="1 7">Multi-pass membrane protein</topology>
    </subcellularLocation>
</comment>
<evidence type="ECO:0000256" key="1">
    <source>
        <dbReference type="ARBA" id="ARBA00004651"/>
    </source>
</evidence>
<feature type="transmembrane region" description="Helical" evidence="7">
    <location>
        <begin position="147"/>
        <end position="166"/>
    </location>
</feature>
<evidence type="ECO:0000256" key="2">
    <source>
        <dbReference type="ARBA" id="ARBA00009784"/>
    </source>
</evidence>
<comment type="similarity">
    <text evidence="2 7">Belongs to the UPF0056 (MarC) family.</text>
</comment>
<sequence length="210" mass="22588">MTDIILQAFVTMFVIIDPIGLTPMFIGLSAGATAAYRRKMALRAVLFAACILAFFALIGHEFLGLLGIEMSSFRIAGGAMLFLTGLEMVFGKRTTRRSENAEEIVAEHEMEDISVFPLAIPFLAGPGSITSIMLLMEGQDGNFEGQFVILAVTGAVLLVSLVLFMLSDKLEKILGQTVSSIFSRILGVLLAALASQYIIDGLRTALFSNA</sequence>
<reference evidence="8" key="1">
    <citation type="journal article" date="2014" name="Int. J. Syst. Evol. Microbiol.">
        <title>Complete genome sequence of Corynebacterium casei LMG S-19264T (=DSM 44701T), isolated from a smear-ripened cheese.</title>
        <authorList>
            <consortium name="US DOE Joint Genome Institute (JGI-PGF)"/>
            <person name="Walter F."/>
            <person name="Albersmeier A."/>
            <person name="Kalinowski J."/>
            <person name="Ruckert C."/>
        </authorList>
    </citation>
    <scope>NUCLEOTIDE SEQUENCE</scope>
    <source>
        <strain evidence="8">CGMCC 1.15254</strain>
    </source>
</reference>
<accession>A0A917C6Y2</accession>
<keyword evidence="5 7" id="KW-1133">Transmembrane helix</keyword>
<gene>
    <name evidence="8" type="ORF">GCM10011332_29810</name>
</gene>
<feature type="transmembrane region" description="Helical" evidence="7">
    <location>
        <begin position="40"/>
        <end position="59"/>
    </location>
</feature>
<feature type="transmembrane region" description="Helical" evidence="7">
    <location>
        <begin position="115"/>
        <end position="135"/>
    </location>
</feature>
<evidence type="ECO:0000313" key="9">
    <source>
        <dbReference type="Proteomes" id="UP000632498"/>
    </source>
</evidence>
<dbReference type="Pfam" id="PF01914">
    <property type="entry name" value="MarC"/>
    <property type="match status" value="1"/>
</dbReference>
<dbReference type="EMBL" id="BMHV01000029">
    <property type="protein sequence ID" value="GGF73775.1"/>
    <property type="molecule type" value="Genomic_DNA"/>
</dbReference>
<feature type="transmembrane region" description="Helical" evidence="7">
    <location>
        <begin position="178"/>
        <end position="199"/>
    </location>
</feature>
<comment type="caution">
    <text evidence="8">The sequence shown here is derived from an EMBL/GenBank/DDBJ whole genome shotgun (WGS) entry which is preliminary data.</text>
</comment>
<keyword evidence="9" id="KW-1185">Reference proteome</keyword>
<evidence type="ECO:0000256" key="4">
    <source>
        <dbReference type="ARBA" id="ARBA00022692"/>
    </source>
</evidence>
<dbReference type="Proteomes" id="UP000632498">
    <property type="component" value="Unassembled WGS sequence"/>
</dbReference>
<evidence type="ECO:0000313" key="8">
    <source>
        <dbReference type="EMBL" id="GGF73775.1"/>
    </source>
</evidence>
<proteinExistence type="inferred from homology"/>
<evidence type="ECO:0000256" key="7">
    <source>
        <dbReference type="RuleBase" id="RU362048"/>
    </source>
</evidence>
<evidence type="ECO:0000256" key="6">
    <source>
        <dbReference type="ARBA" id="ARBA00023136"/>
    </source>
</evidence>
<dbReference type="PANTHER" id="PTHR33508:SF1">
    <property type="entry name" value="UPF0056 MEMBRANE PROTEIN YHCE"/>
    <property type="match status" value="1"/>
</dbReference>
<keyword evidence="3" id="KW-1003">Cell membrane</keyword>
<reference evidence="8" key="2">
    <citation type="submission" date="2020-09" db="EMBL/GenBank/DDBJ databases">
        <authorList>
            <person name="Sun Q."/>
            <person name="Zhou Y."/>
        </authorList>
    </citation>
    <scope>NUCLEOTIDE SEQUENCE</scope>
    <source>
        <strain evidence="8">CGMCC 1.15254</strain>
    </source>
</reference>
<dbReference type="InterPro" id="IPR002771">
    <property type="entry name" value="Multi_antbiot-R_MarC"/>
</dbReference>